<evidence type="ECO:0000313" key="2">
    <source>
        <dbReference type="EMBL" id="TCP29234.1"/>
    </source>
</evidence>
<sequence>MSLLSQCKIVQSLPRYMVIEELSKSFGIREFYLLIDDLCEMRDKQNIAAVSIELDDKWANEKAAVVRLEEAGLTVQSVRKSFERGLKAWKGASEQAKKLGLKSLNNLSEHTFCSAWQKTMEGSLNAPGSFSVKDGLFEGLKEELGESYKDSCLTAFLGDDCIGVAVPHIEPGTRDEGRLFYFGILPEFRSEGLGNLLHERSLDTLKALGAATYIGTTDAANEPMQRIFEKNGCRYTYEKTTYKWQRRDNNGSKII</sequence>
<dbReference type="Gene3D" id="3.40.630.30">
    <property type="match status" value="1"/>
</dbReference>
<comment type="caution">
    <text evidence="2">The sequence shown here is derived from an EMBL/GenBank/DDBJ whole genome shotgun (WGS) entry which is preliminary data.</text>
</comment>
<accession>A0A4R2P566</accession>
<evidence type="ECO:0000313" key="3">
    <source>
        <dbReference type="Proteomes" id="UP000295416"/>
    </source>
</evidence>
<reference evidence="2 3" key="1">
    <citation type="submission" date="2019-03" db="EMBL/GenBank/DDBJ databases">
        <title>Genomic Encyclopedia of Type Strains, Phase IV (KMG-IV): sequencing the most valuable type-strain genomes for metagenomic binning, comparative biology and taxonomic classification.</title>
        <authorList>
            <person name="Goeker M."/>
        </authorList>
    </citation>
    <scope>NUCLEOTIDE SEQUENCE [LARGE SCALE GENOMIC DNA]</scope>
    <source>
        <strain evidence="2 3">DSM 19377</strain>
    </source>
</reference>
<dbReference type="InterPro" id="IPR000182">
    <property type="entry name" value="GNAT_dom"/>
</dbReference>
<dbReference type="Proteomes" id="UP000295416">
    <property type="component" value="Unassembled WGS sequence"/>
</dbReference>
<organism evidence="2 3">
    <name type="scientific">Scopulibacillus darangshiensis</name>
    <dbReference type="NCBI Taxonomy" id="442528"/>
    <lineage>
        <taxon>Bacteria</taxon>
        <taxon>Bacillati</taxon>
        <taxon>Bacillota</taxon>
        <taxon>Bacilli</taxon>
        <taxon>Bacillales</taxon>
        <taxon>Sporolactobacillaceae</taxon>
        <taxon>Scopulibacillus</taxon>
    </lineage>
</organism>
<dbReference type="SUPFAM" id="SSF55729">
    <property type="entry name" value="Acyl-CoA N-acyltransferases (Nat)"/>
    <property type="match status" value="1"/>
</dbReference>
<dbReference type="GO" id="GO:0016747">
    <property type="term" value="F:acyltransferase activity, transferring groups other than amino-acyl groups"/>
    <property type="evidence" value="ECO:0007669"/>
    <property type="project" value="InterPro"/>
</dbReference>
<dbReference type="Pfam" id="PF00583">
    <property type="entry name" value="Acetyltransf_1"/>
    <property type="match status" value="1"/>
</dbReference>
<dbReference type="CDD" id="cd04301">
    <property type="entry name" value="NAT_SF"/>
    <property type="match status" value="1"/>
</dbReference>
<name>A0A4R2P566_9BACL</name>
<dbReference type="PROSITE" id="PS51186">
    <property type="entry name" value="GNAT"/>
    <property type="match status" value="1"/>
</dbReference>
<proteinExistence type="predicted"/>
<protein>
    <recommendedName>
        <fullName evidence="1">N-acetyltransferase domain-containing protein</fullName>
    </recommendedName>
</protein>
<dbReference type="AlphaFoldDB" id="A0A4R2P566"/>
<dbReference type="InterPro" id="IPR016181">
    <property type="entry name" value="Acyl_CoA_acyltransferase"/>
</dbReference>
<gene>
    <name evidence="2" type="ORF">EV207_11134</name>
</gene>
<feature type="domain" description="N-acetyltransferase" evidence="1">
    <location>
        <begin position="99"/>
        <end position="255"/>
    </location>
</feature>
<keyword evidence="3" id="KW-1185">Reference proteome</keyword>
<dbReference type="EMBL" id="SLXK01000011">
    <property type="protein sequence ID" value="TCP29234.1"/>
    <property type="molecule type" value="Genomic_DNA"/>
</dbReference>
<evidence type="ECO:0000259" key="1">
    <source>
        <dbReference type="PROSITE" id="PS51186"/>
    </source>
</evidence>
<dbReference type="RefSeq" id="WP_165886892.1">
    <property type="nucleotide sequence ID" value="NZ_SLXK01000011.1"/>
</dbReference>